<dbReference type="EMBL" id="CP022605">
    <property type="protein sequence ID" value="ASV88043.1"/>
    <property type="molecule type" value="Genomic_DNA"/>
</dbReference>
<dbReference type="Pfam" id="PF02371">
    <property type="entry name" value="Transposase_20"/>
    <property type="match status" value="1"/>
</dbReference>
<gene>
    <name evidence="3" type="ORF">CES85_3076</name>
</gene>
<sequence length="145" mass="15784">MQAIEAEIIAIIQVDAQLAANFSILTSIPGFSTIIAFSLIIDMPELGRLETNQAAALAGLAPMTRQSGKWRGQTFIAGGRANIRRVLYMPALGATRFNPDLKAKYDQLRAKGKPPKVAITAVMRKLIVLANARLKAHRCWAPKMA</sequence>
<feature type="transmembrane region" description="Helical" evidence="1">
    <location>
        <begin position="22"/>
        <end position="41"/>
    </location>
</feature>
<feature type="domain" description="Transposase IS116/IS110/IS902 C-terminal" evidence="2">
    <location>
        <begin position="24"/>
        <end position="105"/>
    </location>
</feature>
<geneLocation type="plasmid" evidence="3 4">
    <name>unnamed1</name>
</geneLocation>
<proteinExistence type="predicted"/>
<keyword evidence="1" id="KW-0472">Membrane</keyword>
<dbReference type="PANTHER" id="PTHR33055:SF13">
    <property type="entry name" value="TRANSPOSASE"/>
    <property type="match status" value="1"/>
</dbReference>
<organism evidence="3 4">
    <name type="scientific">Ochrobactrum quorumnocens</name>
    <dbReference type="NCBI Taxonomy" id="271865"/>
    <lineage>
        <taxon>Bacteria</taxon>
        <taxon>Pseudomonadati</taxon>
        <taxon>Pseudomonadota</taxon>
        <taxon>Alphaproteobacteria</taxon>
        <taxon>Hyphomicrobiales</taxon>
        <taxon>Brucellaceae</taxon>
        <taxon>Brucella/Ochrobactrum group</taxon>
        <taxon>Ochrobactrum</taxon>
    </lineage>
</organism>
<evidence type="ECO:0000256" key="1">
    <source>
        <dbReference type="SAM" id="Phobius"/>
    </source>
</evidence>
<dbReference type="InterPro" id="IPR003346">
    <property type="entry name" value="Transposase_20"/>
</dbReference>
<dbReference type="Proteomes" id="UP000215256">
    <property type="component" value="Plasmid unnamed1"/>
</dbReference>
<keyword evidence="1" id="KW-1133">Transmembrane helix</keyword>
<evidence type="ECO:0000313" key="3">
    <source>
        <dbReference type="EMBL" id="ASV88043.1"/>
    </source>
</evidence>
<keyword evidence="1" id="KW-0812">Transmembrane</keyword>
<evidence type="ECO:0000313" key="4">
    <source>
        <dbReference type="Proteomes" id="UP000215256"/>
    </source>
</evidence>
<dbReference type="GO" id="GO:0004803">
    <property type="term" value="F:transposase activity"/>
    <property type="evidence" value="ECO:0007669"/>
    <property type="project" value="InterPro"/>
</dbReference>
<dbReference type="GO" id="GO:0006313">
    <property type="term" value="P:DNA transposition"/>
    <property type="evidence" value="ECO:0007669"/>
    <property type="project" value="InterPro"/>
</dbReference>
<dbReference type="KEGG" id="och:CES85_3076"/>
<evidence type="ECO:0000259" key="2">
    <source>
        <dbReference type="Pfam" id="PF02371"/>
    </source>
</evidence>
<dbReference type="AlphaFoldDB" id="A0A248UMG3"/>
<keyword evidence="3" id="KW-0614">Plasmid</keyword>
<protein>
    <submittedName>
        <fullName evidence="3">Transposase IS116/IS110/IS902 family protein</fullName>
    </submittedName>
</protein>
<reference evidence="3 4" key="1">
    <citation type="submission" date="2017-07" db="EMBL/GenBank/DDBJ databases">
        <title>Phylogenetic study on the rhizospheric bacterium Ochrobactrum sp. A44.</title>
        <authorList>
            <person name="Krzyzanowska D.M."/>
            <person name="Ossowicki A."/>
            <person name="Rajewska M."/>
            <person name="Maciag T."/>
            <person name="Kaczynski Z."/>
            <person name="Czerwicka M."/>
            <person name="Jafra S."/>
        </authorList>
    </citation>
    <scope>NUCLEOTIDE SEQUENCE [LARGE SCALE GENOMIC DNA]</scope>
    <source>
        <strain evidence="3 4">A44</strain>
        <plasmid evidence="3 4">unnamed1</plasmid>
    </source>
</reference>
<accession>A0A248UMG3</accession>
<dbReference type="GO" id="GO:0003677">
    <property type="term" value="F:DNA binding"/>
    <property type="evidence" value="ECO:0007669"/>
    <property type="project" value="InterPro"/>
</dbReference>
<dbReference type="InterPro" id="IPR047650">
    <property type="entry name" value="Transpos_IS110"/>
</dbReference>
<name>A0A248UMG3_9HYPH</name>
<dbReference type="OrthoDB" id="8261795at2"/>
<dbReference type="PANTHER" id="PTHR33055">
    <property type="entry name" value="TRANSPOSASE FOR INSERTION SEQUENCE ELEMENT IS1111A"/>
    <property type="match status" value="1"/>
</dbReference>
<dbReference type="RefSeq" id="WP_095448265.1">
    <property type="nucleotide sequence ID" value="NZ_CP022605.1"/>
</dbReference>